<keyword evidence="2" id="KW-0677">Repeat</keyword>
<evidence type="ECO:0000256" key="6">
    <source>
        <dbReference type="SAM" id="MobiDB-lite"/>
    </source>
</evidence>
<evidence type="ECO:0000256" key="3">
    <source>
        <dbReference type="ARBA" id="ARBA00022771"/>
    </source>
</evidence>
<feature type="domain" description="C2H2-type" evidence="7">
    <location>
        <begin position="395"/>
        <end position="418"/>
    </location>
</feature>
<evidence type="ECO:0000256" key="2">
    <source>
        <dbReference type="ARBA" id="ARBA00022737"/>
    </source>
</evidence>
<keyword evidence="9" id="KW-1185">Reference proteome</keyword>
<proteinExistence type="predicted"/>
<dbReference type="SMART" id="SM00355">
    <property type="entry name" value="ZnF_C2H2"/>
    <property type="match status" value="7"/>
</dbReference>
<keyword evidence="1" id="KW-0479">Metal-binding</keyword>
<dbReference type="AlphaFoldDB" id="A0A8J2PU84"/>
<keyword evidence="3 5" id="KW-0863">Zinc-finger</keyword>
<dbReference type="InterPro" id="IPR013087">
    <property type="entry name" value="Znf_C2H2_type"/>
</dbReference>
<evidence type="ECO:0000313" key="9">
    <source>
        <dbReference type="Proteomes" id="UP000708208"/>
    </source>
</evidence>
<feature type="region of interest" description="Disordered" evidence="6">
    <location>
        <begin position="126"/>
        <end position="170"/>
    </location>
</feature>
<organism evidence="8 9">
    <name type="scientific">Allacma fusca</name>
    <dbReference type="NCBI Taxonomy" id="39272"/>
    <lineage>
        <taxon>Eukaryota</taxon>
        <taxon>Metazoa</taxon>
        <taxon>Ecdysozoa</taxon>
        <taxon>Arthropoda</taxon>
        <taxon>Hexapoda</taxon>
        <taxon>Collembola</taxon>
        <taxon>Symphypleona</taxon>
        <taxon>Sminthuridae</taxon>
        <taxon>Allacma</taxon>
    </lineage>
</organism>
<evidence type="ECO:0000256" key="4">
    <source>
        <dbReference type="ARBA" id="ARBA00022833"/>
    </source>
</evidence>
<protein>
    <recommendedName>
        <fullName evidence="7">C2H2-type domain-containing protein</fullName>
    </recommendedName>
</protein>
<dbReference type="Proteomes" id="UP000708208">
    <property type="component" value="Unassembled WGS sequence"/>
</dbReference>
<accession>A0A8J2PU84</accession>
<gene>
    <name evidence="8" type="ORF">AFUS01_LOCUS46588</name>
</gene>
<reference evidence="8" key="1">
    <citation type="submission" date="2021-06" db="EMBL/GenBank/DDBJ databases">
        <authorList>
            <person name="Hodson N. C."/>
            <person name="Mongue J. A."/>
            <person name="Jaron S. K."/>
        </authorList>
    </citation>
    <scope>NUCLEOTIDE SEQUENCE</scope>
</reference>
<dbReference type="PANTHER" id="PTHR24379">
    <property type="entry name" value="KRAB AND ZINC FINGER DOMAIN-CONTAINING"/>
    <property type="match status" value="1"/>
</dbReference>
<sequence>MPFCQRCVIKAEKIVKLTRKLKLLQEELTEIDLWVKSQIIKISGDSSKSMRKKWACEDPRVQTIRDLIVGPSINLTRHTSVRLPEVRTLEPHFLDDYGYDHEVKYTDVIDVKEEKTWDGIPSLKEESADDLDDYSGGSDFELPDVSSTSDEEKEPRVRQSRKKKKVETGDKSEPDRVVFKTVRIGEDKYLYGEKLEYTGNVKDGFKCSQCTDGHVYPKKRHIASHLRIHMRVPGVYKCHICAKDLSTAWALKYHMESHDDSCVVICEVCGKACKGVQALKYHHSAVHKQDAIMYECEVCGKAFKTKALSRSHKKQVHLKIKNYFCELCGRGFYGLNALKRHHGTNAHSSEKPFSCDECGQRFNTEAHRGRHIKQFHTPSIGSPINEEEAVGDPNLRCTYCGLQYNRQNNLTRHLLQIHHINVKGLAWKTKAPTKILEKVTKFD</sequence>
<evidence type="ECO:0000259" key="7">
    <source>
        <dbReference type="PROSITE" id="PS50157"/>
    </source>
</evidence>
<dbReference type="OrthoDB" id="10039931at2759"/>
<name>A0A8J2PU84_9HEXA</name>
<keyword evidence="4" id="KW-0862">Zinc</keyword>
<comment type="caution">
    <text evidence="8">The sequence shown here is derived from an EMBL/GenBank/DDBJ whole genome shotgun (WGS) entry which is preliminary data.</text>
</comment>
<dbReference type="PROSITE" id="PS50157">
    <property type="entry name" value="ZINC_FINGER_C2H2_2"/>
    <property type="match status" value="5"/>
</dbReference>
<evidence type="ECO:0000256" key="1">
    <source>
        <dbReference type="ARBA" id="ARBA00022723"/>
    </source>
</evidence>
<dbReference type="PANTHER" id="PTHR24379:SF121">
    <property type="entry name" value="C2H2-TYPE DOMAIN-CONTAINING PROTEIN"/>
    <property type="match status" value="1"/>
</dbReference>
<dbReference type="EMBL" id="CAJVCH010571426">
    <property type="protein sequence ID" value="CAG7837480.1"/>
    <property type="molecule type" value="Genomic_DNA"/>
</dbReference>
<feature type="domain" description="C2H2-type" evidence="7">
    <location>
        <begin position="236"/>
        <end position="258"/>
    </location>
</feature>
<dbReference type="PROSITE" id="PS00028">
    <property type="entry name" value="ZINC_FINGER_C2H2_1"/>
    <property type="match status" value="4"/>
</dbReference>
<evidence type="ECO:0000313" key="8">
    <source>
        <dbReference type="EMBL" id="CAG7837480.1"/>
    </source>
</evidence>
<dbReference type="GO" id="GO:0008270">
    <property type="term" value="F:zinc ion binding"/>
    <property type="evidence" value="ECO:0007669"/>
    <property type="project" value="UniProtKB-KW"/>
</dbReference>
<feature type="domain" description="C2H2-type" evidence="7">
    <location>
        <begin position="294"/>
        <end position="322"/>
    </location>
</feature>
<feature type="domain" description="C2H2-type" evidence="7">
    <location>
        <begin position="323"/>
        <end position="352"/>
    </location>
</feature>
<dbReference type="FunFam" id="3.30.160.60:FF:000100">
    <property type="entry name" value="Zinc finger 45-like"/>
    <property type="match status" value="1"/>
</dbReference>
<evidence type="ECO:0000256" key="5">
    <source>
        <dbReference type="PROSITE-ProRule" id="PRU00042"/>
    </source>
</evidence>
<feature type="domain" description="C2H2-type" evidence="7">
    <location>
        <begin position="353"/>
        <end position="377"/>
    </location>
</feature>
<dbReference type="Pfam" id="PF00096">
    <property type="entry name" value="zf-C2H2"/>
    <property type="match status" value="3"/>
</dbReference>